<evidence type="ECO:0000256" key="2">
    <source>
        <dbReference type="ARBA" id="ARBA00022737"/>
    </source>
</evidence>
<dbReference type="Gene3D" id="3.30.160.60">
    <property type="entry name" value="Classic Zinc Finger"/>
    <property type="match status" value="2"/>
</dbReference>
<keyword evidence="4" id="KW-0862">Zinc</keyword>
<feature type="domain" description="C2H2-type" evidence="7">
    <location>
        <begin position="96"/>
        <end position="119"/>
    </location>
</feature>
<sequence length="787" mass="91342">MSEEKDSNPFKSILISGSQDILCTHGDGCIVENVKASPRIQLNVNENHNNPKSKSMNRRKSNWLSEIDMKCELCPFSTRYKCDFRRHKARHVTASFPCQHCNMPFATAGHMNGHIRTVHIKNTVAKPFKCSICNYETNHTSDIHRHRRRHEECLVECRHCRRPYLDEDRYKTHLRKQHGPDSAMDFEEMKDAWENFKNKKHEKIRKETLSKPEQESKKDLSEQMKGAAKMTKMTDMHNELVELRGDVCQSHDTKTQVDEKGTPLRTKRKHKHTFKCKSKKKHRSSKTAYINSNCSKRPSGNIIEHKGNETFSDENATSFKLENYSESKHSEIKKQSPMKLTKHIMHEGEPELKESFRVKIVSDHDNESCDENEDYSTEKKVMQTKIMNYDTHAGKTTYEDEERPKPNNVARNAISCVFCDYEAHSYRDLTQHLDDHDMDELFNKTDETPLHAEQTRSSVRYRTSSASEDDGYDEDSDTADDNDDETENPRVTSDTKLKDRSVMNGKDVAEKYKCGEGRESKTSNDVDTAENLTERNQSANKEENPRDSQSIRCGNTIMKGDLEAKHKTKGDHKDNSGNPEVVSSPYACTMCAFRTADVGTLAAHVDCHNMARLTCKDNHNESSDLSSLSYKHERRLDKKKDKYPKNPSKNERTLTPNHHSHEDKNEHALVNRHRGNKYSDKGPGSTERRRSHAHRTESLTYFDKLTDRLSKHKQDLVRYKRFYVRRTQTFARHRGRFGSRYIYECMICTPGTTFGSSSEARMHYKRVHPQLRETICDTCSYCNRLFP</sequence>
<feature type="compositionally biased region" description="Basic and acidic residues" evidence="6">
    <location>
        <begin position="445"/>
        <end position="454"/>
    </location>
</feature>
<keyword evidence="3 5" id="KW-0863">Zinc-finger</keyword>
<reference evidence="8" key="1">
    <citation type="journal article" date="2019" name="bioRxiv">
        <title>The Genome of the Zebra Mussel, Dreissena polymorpha: A Resource for Invasive Species Research.</title>
        <authorList>
            <person name="McCartney M.A."/>
            <person name="Auch B."/>
            <person name="Kono T."/>
            <person name="Mallez S."/>
            <person name="Zhang Y."/>
            <person name="Obille A."/>
            <person name="Becker A."/>
            <person name="Abrahante J.E."/>
            <person name="Garbe J."/>
            <person name="Badalamenti J.P."/>
            <person name="Herman A."/>
            <person name="Mangelson H."/>
            <person name="Liachko I."/>
            <person name="Sullivan S."/>
            <person name="Sone E.D."/>
            <person name="Koren S."/>
            <person name="Silverstein K.A.T."/>
            <person name="Beckman K.B."/>
            <person name="Gohl D.M."/>
        </authorList>
    </citation>
    <scope>NUCLEOTIDE SEQUENCE</scope>
    <source>
        <strain evidence="8">Duluth1</strain>
        <tissue evidence="8">Whole animal</tissue>
    </source>
</reference>
<evidence type="ECO:0000313" key="8">
    <source>
        <dbReference type="EMBL" id="KAH3807909.1"/>
    </source>
</evidence>
<keyword evidence="1" id="KW-0479">Metal-binding</keyword>
<feature type="compositionally biased region" description="Basic and acidic residues" evidence="6">
    <location>
        <begin position="252"/>
        <end position="262"/>
    </location>
</feature>
<dbReference type="AlphaFoldDB" id="A0A9D4FZD0"/>
<feature type="compositionally biased region" description="Basic and acidic residues" evidence="6">
    <location>
        <begin position="659"/>
        <end position="669"/>
    </location>
</feature>
<dbReference type="SUPFAM" id="SSF57667">
    <property type="entry name" value="beta-beta-alpha zinc fingers"/>
    <property type="match status" value="1"/>
</dbReference>
<dbReference type="InterPro" id="IPR036236">
    <property type="entry name" value="Znf_C2H2_sf"/>
</dbReference>
<keyword evidence="2" id="KW-0677">Repeat</keyword>
<accession>A0A9D4FZD0</accession>
<dbReference type="GO" id="GO:0008270">
    <property type="term" value="F:zinc ion binding"/>
    <property type="evidence" value="ECO:0007669"/>
    <property type="project" value="UniProtKB-KW"/>
</dbReference>
<dbReference type="EMBL" id="JAIWYP010000006">
    <property type="protein sequence ID" value="KAH3807909.1"/>
    <property type="molecule type" value="Genomic_DNA"/>
</dbReference>
<dbReference type="Proteomes" id="UP000828390">
    <property type="component" value="Unassembled WGS sequence"/>
</dbReference>
<evidence type="ECO:0000259" key="7">
    <source>
        <dbReference type="PROSITE" id="PS50157"/>
    </source>
</evidence>
<feature type="compositionally biased region" description="Basic and acidic residues" evidence="6">
    <location>
        <begin position="493"/>
        <end position="524"/>
    </location>
</feature>
<gene>
    <name evidence="8" type="ORF">DPMN_136257</name>
</gene>
<feature type="region of interest" description="Disordered" evidence="6">
    <location>
        <begin position="252"/>
        <end position="293"/>
    </location>
</feature>
<feature type="compositionally biased region" description="Polar residues" evidence="6">
    <location>
        <begin position="455"/>
        <end position="466"/>
    </location>
</feature>
<dbReference type="PROSITE" id="PS50157">
    <property type="entry name" value="ZINC_FINGER_C2H2_2"/>
    <property type="match status" value="2"/>
</dbReference>
<dbReference type="SMART" id="SM00355">
    <property type="entry name" value="ZnF_C2H2"/>
    <property type="match status" value="7"/>
</dbReference>
<feature type="compositionally biased region" description="Basic residues" evidence="6">
    <location>
        <begin position="265"/>
        <end position="285"/>
    </location>
</feature>
<feature type="compositionally biased region" description="Basic and acidic residues" evidence="6">
    <location>
        <begin position="630"/>
        <end position="652"/>
    </location>
</feature>
<protein>
    <recommendedName>
        <fullName evidence="7">C2H2-type domain-containing protein</fullName>
    </recommendedName>
</protein>
<evidence type="ECO:0000256" key="5">
    <source>
        <dbReference type="PROSITE-ProRule" id="PRU00042"/>
    </source>
</evidence>
<feature type="compositionally biased region" description="Acidic residues" evidence="6">
    <location>
        <begin position="467"/>
        <end position="486"/>
    </location>
</feature>
<dbReference type="PANTHER" id="PTHR24379:SF121">
    <property type="entry name" value="C2H2-TYPE DOMAIN-CONTAINING PROTEIN"/>
    <property type="match status" value="1"/>
</dbReference>
<feature type="region of interest" description="Disordered" evidence="6">
    <location>
        <begin position="617"/>
        <end position="695"/>
    </location>
</feature>
<dbReference type="OrthoDB" id="2687452at2759"/>
<proteinExistence type="predicted"/>
<name>A0A9D4FZD0_DREPO</name>
<feature type="region of interest" description="Disordered" evidence="6">
    <location>
        <begin position="445"/>
        <end position="553"/>
    </location>
</feature>
<evidence type="ECO:0000256" key="3">
    <source>
        <dbReference type="ARBA" id="ARBA00022771"/>
    </source>
</evidence>
<evidence type="ECO:0000256" key="1">
    <source>
        <dbReference type="ARBA" id="ARBA00022723"/>
    </source>
</evidence>
<evidence type="ECO:0000256" key="6">
    <source>
        <dbReference type="SAM" id="MobiDB-lite"/>
    </source>
</evidence>
<dbReference type="PROSITE" id="PS00028">
    <property type="entry name" value="ZINC_FINGER_C2H2_1"/>
    <property type="match status" value="2"/>
</dbReference>
<organism evidence="8 9">
    <name type="scientific">Dreissena polymorpha</name>
    <name type="common">Zebra mussel</name>
    <name type="synonym">Mytilus polymorpha</name>
    <dbReference type="NCBI Taxonomy" id="45954"/>
    <lineage>
        <taxon>Eukaryota</taxon>
        <taxon>Metazoa</taxon>
        <taxon>Spiralia</taxon>
        <taxon>Lophotrochozoa</taxon>
        <taxon>Mollusca</taxon>
        <taxon>Bivalvia</taxon>
        <taxon>Autobranchia</taxon>
        <taxon>Heteroconchia</taxon>
        <taxon>Euheterodonta</taxon>
        <taxon>Imparidentia</taxon>
        <taxon>Neoheterodontei</taxon>
        <taxon>Myida</taxon>
        <taxon>Dreissenoidea</taxon>
        <taxon>Dreissenidae</taxon>
        <taxon>Dreissena</taxon>
    </lineage>
</organism>
<dbReference type="PANTHER" id="PTHR24379">
    <property type="entry name" value="KRAB AND ZINC FINGER DOMAIN-CONTAINING"/>
    <property type="match status" value="1"/>
</dbReference>
<evidence type="ECO:0000256" key="4">
    <source>
        <dbReference type="ARBA" id="ARBA00022833"/>
    </source>
</evidence>
<feature type="domain" description="C2H2-type" evidence="7">
    <location>
        <begin position="128"/>
        <end position="150"/>
    </location>
</feature>
<feature type="compositionally biased region" description="Basic and acidic residues" evidence="6">
    <location>
        <begin position="204"/>
        <end position="221"/>
    </location>
</feature>
<dbReference type="InterPro" id="IPR013087">
    <property type="entry name" value="Znf_C2H2_type"/>
</dbReference>
<comment type="caution">
    <text evidence="8">The sequence shown here is derived from an EMBL/GenBank/DDBJ whole genome shotgun (WGS) entry which is preliminary data.</text>
</comment>
<keyword evidence="9" id="KW-1185">Reference proteome</keyword>
<reference evidence="8" key="2">
    <citation type="submission" date="2020-11" db="EMBL/GenBank/DDBJ databases">
        <authorList>
            <person name="McCartney M.A."/>
            <person name="Auch B."/>
            <person name="Kono T."/>
            <person name="Mallez S."/>
            <person name="Becker A."/>
            <person name="Gohl D.M."/>
            <person name="Silverstein K.A.T."/>
            <person name="Koren S."/>
            <person name="Bechman K.B."/>
            <person name="Herman A."/>
            <person name="Abrahante J.E."/>
            <person name="Garbe J."/>
        </authorList>
    </citation>
    <scope>NUCLEOTIDE SEQUENCE</scope>
    <source>
        <strain evidence="8">Duluth1</strain>
        <tissue evidence="8">Whole animal</tissue>
    </source>
</reference>
<feature type="compositionally biased region" description="Polar residues" evidence="6">
    <location>
        <begin position="525"/>
        <end position="539"/>
    </location>
</feature>
<evidence type="ECO:0000313" key="9">
    <source>
        <dbReference type="Proteomes" id="UP000828390"/>
    </source>
</evidence>
<feature type="region of interest" description="Disordered" evidence="6">
    <location>
        <begin position="202"/>
        <end position="221"/>
    </location>
</feature>